<dbReference type="CDD" id="cd08653">
    <property type="entry name" value="FMT_core_like_3"/>
    <property type="match status" value="1"/>
</dbReference>
<evidence type="ECO:0000256" key="1">
    <source>
        <dbReference type="ARBA" id="ARBA00005054"/>
    </source>
</evidence>
<gene>
    <name evidence="6" type="ORF">E0E05_12605</name>
</gene>
<dbReference type="Gene3D" id="3.40.50.170">
    <property type="entry name" value="Formyl transferase, N-terminal domain"/>
    <property type="match status" value="1"/>
</dbReference>
<name>A0A4V1A448_9HYPH</name>
<evidence type="ECO:0000256" key="3">
    <source>
        <dbReference type="ARBA" id="ARBA00022679"/>
    </source>
</evidence>
<dbReference type="EMBL" id="CP036532">
    <property type="protein sequence ID" value="QBK31368.1"/>
    <property type="molecule type" value="Genomic_DNA"/>
</dbReference>
<evidence type="ECO:0000259" key="5">
    <source>
        <dbReference type="Pfam" id="PF00551"/>
    </source>
</evidence>
<dbReference type="InterPro" id="IPR036477">
    <property type="entry name" value="Formyl_transf_N_sf"/>
</dbReference>
<proteinExistence type="predicted"/>
<evidence type="ECO:0000313" key="7">
    <source>
        <dbReference type="Proteomes" id="UP000293719"/>
    </source>
</evidence>
<protein>
    <recommendedName>
        <fullName evidence="2">phosphoribosylglycinamide formyltransferase 1</fullName>
        <ecNumber evidence="2">2.1.2.2</ecNumber>
    </recommendedName>
</protein>
<organism evidence="6 7">
    <name type="scientific">Roseitalea porphyridii</name>
    <dbReference type="NCBI Taxonomy" id="1852022"/>
    <lineage>
        <taxon>Bacteria</taxon>
        <taxon>Pseudomonadati</taxon>
        <taxon>Pseudomonadota</taxon>
        <taxon>Alphaproteobacteria</taxon>
        <taxon>Hyphomicrobiales</taxon>
        <taxon>Ahrensiaceae</taxon>
        <taxon>Roseitalea</taxon>
    </lineage>
</organism>
<dbReference type="KEGG" id="rpod:E0E05_12605"/>
<feature type="domain" description="Formyl transferase N-terminal" evidence="5">
    <location>
        <begin position="101"/>
        <end position="199"/>
    </location>
</feature>
<evidence type="ECO:0000256" key="4">
    <source>
        <dbReference type="ARBA" id="ARBA00022755"/>
    </source>
</evidence>
<evidence type="ECO:0000256" key="2">
    <source>
        <dbReference type="ARBA" id="ARBA00012254"/>
    </source>
</evidence>
<dbReference type="Pfam" id="PF00551">
    <property type="entry name" value="Formyl_trans_N"/>
    <property type="match status" value="1"/>
</dbReference>
<dbReference type="RefSeq" id="WP_131617032.1">
    <property type="nucleotide sequence ID" value="NZ_CP036532.1"/>
</dbReference>
<sequence length="254" mass="27485">MAPRLAVLTAGGSAPAIIVNALAEAWPGLTVIAEPPEGKGEFLRRRARRLGWLQVAGQLPVMFGSRLSKRFLDRRFAEIEKTHGVSMTWPRDVTVIDVPSANHPAFIEALKRIEPDLLFVVGARMLSAATLEALPCPAINFHAGITPYYRGVNGGYWAMARGEPDLYGGTVHFVDTGVDTGNVIAQKVCISDPRDTIFTHHHAITAQCAGLCAAAVPEALAGRLMDPQPQGASQQYFHPTLWGWIATGLRTGVW</sequence>
<dbReference type="SUPFAM" id="SSF53328">
    <property type="entry name" value="Formyltransferase"/>
    <property type="match status" value="1"/>
</dbReference>
<keyword evidence="4" id="KW-0658">Purine biosynthesis</keyword>
<dbReference type="AlphaFoldDB" id="A0A4V1A448"/>
<dbReference type="PANTHER" id="PTHR43369">
    <property type="entry name" value="PHOSPHORIBOSYLGLYCINAMIDE FORMYLTRANSFERASE"/>
    <property type="match status" value="1"/>
</dbReference>
<accession>A0A4V1A448</accession>
<evidence type="ECO:0000313" key="6">
    <source>
        <dbReference type="EMBL" id="QBK31368.1"/>
    </source>
</evidence>
<dbReference type="OrthoDB" id="9802815at2"/>
<keyword evidence="7" id="KW-1185">Reference proteome</keyword>
<dbReference type="Proteomes" id="UP000293719">
    <property type="component" value="Chromosome"/>
</dbReference>
<dbReference type="GO" id="GO:0006189">
    <property type="term" value="P:'de novo' IMP biosynthetic process"/>
    <property type="evidence" value="ECO:0007669"/>
    <property type="project" value="TreeGrafter"/>
</dbReference>
<keyword evidence="3 6" id="KW-0808">Transferase</keyword>
<dbReference type="PANTHER" id="PTHR43369:SF2">
    <property type="entry name" value="PHOSPHORIBOSYLGLYCINAMIDE FORMYLTRANSFERASE"/>
    <property type="match status" value="1"/>
</dbReference>
<dbReference type="GO" id="GO:0005829">
    <property type="term" value="C:cytosol"/>
    <property type="evidence" value="ECO:0007669"/>
    <property type="project" value="TreeGrafter"/>
</dbReference>
<dbReference type="GeneID" id="90768141"/>
<reference evidence="6 7" key="1">
    <citation type="journal article" date="2017" name="Int. J. Syst. Evol. Microbiol.">
        <title>Roseitalea porphyridii gen. nov., sp. nov., isolated from a red alga, and reclassification of Hoeflea suaedae Chung et al. 2013 as Pseudohoeflea suaedae gen. nov., comb. nov.</title>
        <authorList>
            <person name="Hyeon J.W."/>
            <person name="Jeong S.E."/>
            <person name="Baek K."/>
            <person name="Jeon C.O."/>
        </authorList>
    </citation>
    <scope>NUCLEOTIDE SEQUENCE [LARGE SCALE GENOMIC DNA]</scope>
    <source>
        <strain evidence="6 7">MA7-20</strain>
    </source>
</reference>
<dbReference type="InterPro" id="IPR002376">
    <property type="entry name" value="Formyl_transf_N"/>
</dbReference>
<dbReference type="EC" id="2.1.2.2" evidence="2"/>
<comment type="pathway">
    <text evidence="1">Purine metabolism; IMP biosynthesis via de novo pathway; N(2)-formyl-N(1)-(5-phospho-D-ribosyl)glycinamide from N(1)-(5-phospho-D-ribosyl)glycinamide (10-formyl THF route): step 1/1.</text>
</comment>
<dbReference type="GO" id="GO:0004644">
    <property type="term" value="F:phosphoribosylglycinamide formyltransferase activity"/>
    <property type="evidence" value="ECO:0007669"/>
    <property type="project" value="UniProtKB-EC"/>
</dbReference>